<dbReference type="Proteomes" id="UP000245368">
    <property type="component" value="Chromosome"/>
</dbReference>
<dbReference type="AlphaFoldDB" id="A0A2Z3JNI2"/>
<keyword evidence="2" id="KW-1185">Reference proteome</keyword>
<accession>A0A2Z3JNI2</accession>
<evidence type="ECO:0000313" key="1">
    <source>
        <dbReference type="EMBL" id="AWN24339.1"/>
    </source>
</evidence>
<name>A0A2Z3JNI2_9DEIO</name>
<organism evidence="1 2">
    <name type="scientific">Deinococcus irradiatisoli</name>
    <dbReference type="NCBI Taxonomy" id="2202254"/>
    <lineage>
        <taxon>Bacteria</taxon>
        <taxon>Thermotogati</taxon>
        <taxon>Deinococcota</taxon>
        <taxon>Deinococci</taxon>
        <taxon>Deinococcales</taxon>
        <taxon>Deinococcaceae</taxon>
        <taxon>Deinococcus</taxon>
    </lineage>
</organism>
<dbReference type="KEGG" id="dez:DKM44_14805"/>
<reference evidence="1 2" key="1">
    <citation type="submission" date="2018-05" db="EMBL/GenBank/DDBJ databases">
        <title>Complete Genome Sequence of Deinococcus sp. strain 17bor-2.</title>
        <authorList>
            <person name="Srinivasan S."/>
        </authorList>
    </citation>
    <scope>NUCLEOTIDE SEQUENCE [LARGE SCALE GENOMIC DNA]</scope>
    <source>
        <strain evidence="1 2">17bor-2</strain>
    </source>
</reference>
<gene>
    <name evidence="1" type="ORF">DKM44_14805</name>
</gene>
<sequence length="280" mass="29411">MAVTCGLLGQAQSTAPKPAVTKNGEVTLTLLNVQGAQAVTVLGRFSSGDVPLPAEADDSCNVTPLVYSELGTGVPAESPAQSTPVNPQPAPTALNAGPFIYLQSDQGVYLSAVRRADFYRSVSRGLDAPAFLQAIGAAPGPLPTPLTLVVPGGGAGEDRFPPLQLKIPHLPPFELTSPPVLSSMSPDAELVWSGASLSKRASVMIALNQLGPERGLRIFCRAKDDGRFSFPEAVRREMSAPDLRGGVLSGQIVRVMTISKVQGEARLVVYLVEGQFDLNR</sequence>
<proteinExistence type="predicted"/>
<protein>
    <submittedName>
        <fullName evidence="1">Uncharacterized protein</fullName>
    </submittedName>
</protein>
<dbReference type="EMBL" id="CP029494">
    <property type="protein sequence ID" value="AWN24339.1"/>
    <property type="molecule type" value="Genomic_DNA"/>
</dbReference>
<evidence type="ECO:0000313" key="2">
    <source>
        <dbReference type="Proteomes" id="UP000245368"/>
    </source>
</evidence>